<gene>
    <name evidence="6" type="ORF">COV54_03005</name>
</gene>
<proteinExistence type="inferred from homology"/>
<dbReference type="Gene3D" id="3.55.10.10">
    <property type="entry name" value="Archease domain"/>
    <property type="match status" value="1"/>
</dbReference>
<keyword evidence="2" id="KW-0819">tRNA processing</keyword>
<dbReference type="EMBL" id="PCWR01000062">
    <property type="protein sequence ID" value="PIR06196.1"/>
    <property type="molecule type" value="Genomic_DNA"/>
</dbReference>
<organism evidence="6 7">
    <name type="scientific">Candidatus Jorgensenbacteria bacterium CG11_big_fil_rev_8_21_14_0_20_38_23</name>
    <dbReference type="NCBI Taxonomy" id="1974594"/>
    <lineage>
        <taxon>Bacteria</taxon>
        <taxon>Candidatus Joergenseniibacteriota</taxon>
    </lineage>
</organism>
<dbReference type="AlphaFoldDB" id="A0A2H0NDP2"/>
<dbReference type="InterPro" id="IPR036820">
    <property type="entry name" value="Archease_dom_sf"/>
</dbReference>
<dbReference type="InterPro" id="IPR023572">
    <property type="entry name" value="Archease_dom"/>
</dbReference>
<comment type="similarity">
    <text evidence="1">Belongs to the archease family.</text>
</comment>
<dbReference type="SUPFAM" id="SSF69819">
    <property type="entry name" value="MTH1598-like"/>
    <property type="match status" value="1"/>
</dbReference>
<reference evidence="6 7" key="1">
    <citation type="submission" date="2017-09" db="EMBL/GenBank/DDBJ databases">
        <title>Depth-based differentiation of microbial function through sediment-hosted aquifers and enrichment of novel symbionts in the deep terrestrial subsurface.</title>
        <authorList>
            <person name="Probst A.J."/>
            <person name="Ladd B."/>
            <person name="Jarett J.K."/>
            <person name="Geller-Mcgrath D.E."/>
            <person name="Sieber C.M."/>
            <person name="Emerson J.B."/>
            <person name="Anantharaman K."/>
            <person name="Thomas B.C."/>
            <person name="Malmstrom R."/>
            <person name="Stieglmeier M."/>
            <person name="Klingl A."/>
            <person name="Woyke T."/>
            <person name="Ryan C.M."/>
            <person name="Banfield J.F."/>
        </authorList>
    </citation>
    <scope>NUCLEOTIDE SEQUENCE [LARGE SCALE GENOMIC DNA]</scope>
    <source>
        <strain evidence="6">CG11_big_fil_rev_8_21_14_0_20_38_23</strain>
    </source>
</reference>
<evidence type="ECO:0000313" key="7">
    <source>
        <dbReference type="Proteomes" id="UP000228867"/>
    </source>
</evidence>
<evidence type="ECO:0000256" key="1">
    <source>
        <dbReference type="ARBA" id="ARBA00007963"/>
    </source>
</evidence>
<feature type="domain" description="Archease" evidence="5">
    <location>
        <begin position="4"/>
        <end position="138"/>
    </location>
</feature>
<dbReference type="InterPro" id="IPR002804">
    <property type="entry name" value="Archease"/>
</dbReference>
<dbReference type="PANTHER" id="PTHR12682:SF11">
    <property type="entry name" value="PROTEIN ARCHEASE"/>
    <property type="match status" value="1"/>
</dbReference>
<protein>
    <recommendedName>
        <fullName evidence="5">Archease domain-containing protein</fullName>
    </recommendedName>
</protein>
<comment type="caution">
    <text evidence="6">The sequence shown here is derived from an EMBL/GenBank/DDBJ whole genome shotgun (WGS) entry which is preliminary data.</text>
</comment>
<name>A0A2H0NDP2_9BACT</name>
<accession>A0A2H0NDP2</accession>
<dbReference type="PANTHER" id="PTHR12682">
    <property type="entry name" value="ARCHEASE"/>
    <property type="match status" value="1"/>
</dbReference>
<dbReference type="Proteomes" id="UP000228867">
    <property type="component" value="Unassembled WGS sequence"/>
</dbReference>
<evidence type="ECO:0000313" key="6">
    <source>
        <dbReference type="EMBL" id="PIR06196.1"/>
    </source>
</evidence>
<evidence type="ECO:0000256" key="4">
    <source>
        <dbReference type="ARBA" id="ARBA00022837"/>
    </source>
</evidence>
<evidence type="ECO:0000256" key="2">
    <source>
        <dbReference type="ARBA" id="ARBA00022694"/>
    </source>
</evidence>
<keyword evidence="3" id="KW-0479">Metal-binding</keyword>
<dbReference type="GO" id="GO:0008033">
    <property type="term" value="P:tRNA processing"/>
    <property type="evidence" value="ECO:0007669"/>
    <property type="project" value="UniProtKB-KW"/>
</dbReference>
<keyword evidence="4" id="KW-0106">Calcium</keyword>
<dbReference type="GO" id="GO:0046872">
    <property type="term" value="F:metal ion binding"/>
    <property type="evidence" value="ECO:0007669"/>
    <property type="project" value="UniProtKB-KW"/>
</dbReference>
<dbReference type="Pfam" id="PF01951">
    <property type="entry name" value="Archease"/>
    <property type="match status" value="1"/>
</dbReference>
<evidence type="ECO:0000259" key="5">
    <source>
        <dbReference type="Pfam" id="PF01951"/>
    </source>
</evidence>
<sequence length="138" mass="16192">MIPFKILEHTADMRIRVQGHTEEEVFQSAALALAAILYPEYEKFKKRPGEYEKIVIEAPDINILLVNFLNEVLSRSEINRKIYPRIKFLKFSPKSLETQIFGFPIDYFDEDIKAVTYHEAEIEQNKRGIFEVILTLDI</sequence>
<evidence type="ECO:0000256" key="3">
    <source>
        <dbReference type="ARBA" id="ARBA00022723"/>
    </source>
</evidence>